<organism evidence="1 2">
    <name type="scientific">Vermiconidia calcicola</name>
    <dbReference type="NCBI Taxonomy" id="1690605"/>
    <lineage>
        <taxon>Eukaryota</taxon>
        <taxon>Fungi</taxon>
        <taxon>Dikarya</taxon>
        <taxon>Ascomycota</taxon>
        <taxon>Pezizomycotina</taxon>
        <taxon>Dothideomycetes</taxon>
        <taxon>Dothideomycetidae</taxon>
        <taxon>Mycosphaerellales</taxon>
        <taxon>Extremaceae</taxon>
        <taxon>Vermiconidia</taxon>
    </lineage>
</organism>
<sequence>MPSVWRSVSTLLLLPASISAVTLDCSHIRADKQSWNLEKLGGPKTVHRVRWERPSIENTTFTIDICGPLEKEKDLSKDEQCTSGTRICGREWDYPRGRDGFVKKVIPIAGEYSATHGRGMEPKYTRLKDSTGNTEGKEGVIVELHGGKYPNERSGTPQKAIIEFLCDKSVTGNEGFDNEKALTHPADYGMMEERRDDDNNDDDDDEPDLPDLDEYKNLKFISYKQEGDNEVLRLRWKTKFACEGVAKNKPSDPDTPEKGSSSSWGFFTWFIIILFLLIAAYIIFGSWLNYNRYGARGWDLIPHGDTIRDIPYIVKDFGSSVAGRMQGGESRGGYSAV</sequence>
<reference evidence="1" key="1">
    <citation type="submission" date="2023-07" db="EMBL/GenBank/DDBJ databases">
        <title>Black Yeasts Isolated from many extreme environments.</title>
        <authorList>
            <person name="Coleine C."/>
            <person name="Stajich J.E."/>
            <person name="Selbmann L."/>
        </authorList>
    </citation>
    <scope>NUCLEOTIDE SEQUENCE</scope>
    <source>
        <strain evidence="1">CCFEE 5714</strain>
    </source>
</reference>
<comment type="caution">
    <text evidence="1">The sequence shown here is derived from an EMBL/GenBank/DDBJ whole genome shotgun (WGS) entry which is preliminary data.</text>
</comment>
<gene>
    <name evidence="1" type="primary">ATG27_2</name>
    <name evidence="1" type="ORF">LTR37_006053</name>
</gene>
<evidence type="ECO:0000313" key="2">
    <source>
        <dbReference type="Proteomes" id="UP001281147"/>
    </source>
</evidence>
<accession>A0ACC3NH75</accession>
<name>A0ACC3NH75_9PEZI</name>
<evidence type="ECO:0000313" key="1">
    <source>
        <dbReference type="EMBL" id="KAK3716998.1"/>
    </source>
</evidence>
<keyword evidence="2" id="KW-1185">Reference proteome</keyword>
<protein>
    <submittedName>
        <fullName evidence="1">Type II membrane protein</fullName>
    </submittedName>
</protein>
<dbReference type="Proteomes" id="UP001281147">
    <property type="component" value="Unassembled WGS sequence"/>
</dbReference>
<proteinExistence type="predicted"/>
<dbReference type="EMBL" id="JAUTXU010000039">
    <property type="protein sequence ID" value="KAK3716998.1"/>
    <property type="molecule type" value="Genomic_DNA"/>
</dbReference>